<proteinExistence type="predicted"/>
<accession>A0A2P2QVD4</accession>
<dbReference type="EMBL" id="GGEC01090472">
    <property type="protein sequence ID" value="MBX70956.1"/>
    <property type="molecule type" value="Transcribed_RNA"/>
</dbReference>
<dbReference type="AlphaFoldDB" id="A0A2P2QVD4"/>
<name>A0A2P2QVD4_RHIMU</name>
<organism evidence="1">
    <name type="scientific">Rhizophora mucronata</name>
    <name type="common">Asiatic mangrove</name>
    <dbReference type="NCBI Taxonomy" id="61149"/>
    <lineage>
        <taxon>Eukaryota</taxon>
        <taxon>Viridiplantae</taxon>
        <taxon>Streptophyta</taxon>
        <taxon>Embryophyta</taxon>
        <taxon>Tracheophyta</taxon>
        <taxon>Spermatophyta</taxon>
        <taxon>Magnoliopsida</taxon>
        <taxon>eudicotyledons</taxon>
        <taxon>Gunneridae</taxon>
        <taxon>Pentapetalae</taxon>
        <taxon>rosids</taxon>
        <taxon>fabids</taxon>
        <taxon>Malpighiales</taxon>
        <taxon>Rhizophoraceae</taxon>
        <taxon>Rhizophora</taxon>
    </lineage>
</organism>
<evidence type="ECO:0000313" key="1">
    <source>
        <dbReference type="EMBL" id="MBX70956.1"/>
    </source>
</evidence>
<sequence>MKKKKFKLYESIFVKIGVKTKFPFKLLTCGPKLSLAKL</sequence>
<protein>
    <submittedName>
        <fullName evidence="1">Uncharacterized protein</fullName>
    </submittedName>
</protein>
<reference evidence="1" key="1">
    <citation type="submission" date="2018-02" db="EMBL/GenBank/DDBJ databases">
        <title>Rhizophora mucronata_Transcriptome.</title>
        <authorList>
            <person name="Meera S.P."/>
            <person name="Sreeshan A."/>
            <person name="Augustine A."/>
        </authorList>
    </citation>
    <scope>NUCLEOTIDE SEQUENCE</scope>
    <source>
        <tissue evidence="1">Leaf</tissue>
    </source>
</reference>